<feature type="compositionally biased region" description="Polar residues" evidence="2">
    <location>
        <begin position="335"/>
        <end position="345"/>
    </location>
</feature>
<comment type="caution">
    <text evidence="3">The sequence shown here is derived from an EMBL/GenBank/DDBJ whole genome shotgun (WGS) entry which is preliminary data.</text>
</comment>
<proteinExistence type="predicted"/>
<name>A0ABR2H9H3_9EUKA</name>
<feature type="compositionally biased region" description="Low complexity" evidence="2">
    <location>
        <begin position="288"/>
        <end position="303"/>
    </location>
</feature>
<feature type="region of interest" description="Disordered" evidence="2">
    <location>
        <begin position="253"/>
        <end position="482"/>
    </location>
</feature>
<feature type="compositionally biased region" description="Basic and acidic residues" evidence="2">
    <location>
        <begin position="305"/>
        <end position="316"/>
    </location>
</feature>
<reference evidence="3 4" key="1">
    <citation type="submission" date="2024-04" db="EMBL/GenBank/DDBJ databases">
        <title>Tritrichomonas musculus Genome.</title>
        <authorList>
            <person name="Alves-Ferreira E."/>
            <person name="Grigg M."/>
            <person name="Lorenzi H."/>
            <person name="Galac M."/>
        </authorList>
    </citation>
    <scope>NUCLEOTIDE SEQUENCE [LARGE SCALE GENOMIC DNA]</scope>
    <source>
        <strain evidence="3 4">EAF2021</strain>
    </source>
</reference>
<feature type="compositionally biased region" description="Low complexity" evidence="2">
    <location>
        <begin position="364"/>
        <end position="386"/>
    </location>
</feature>
<evidence type="ECO:0000313" key="3">
    <source>
        <dbReference type="EMBL" id="KAK8842863.1"/>
    </source>
</evidence>
<feature type="coiled-coil region" evidence="1">
    <location>
        <begin position="647"/>
        <end position="684"/>
    </location>
</feature>
<evidence type="ECO:0000256" key="1">
    <source>
        <dbReference type="SAM" id="Coils"/>
    </source>
</evidence>
<dbReference type="Proteomes" id="UP001470230">
    <property type="component" value="Unassembled WGS sequence"/>
</dbReference>
<evidence type="ECO:0000256" key="2">
    <source>
        <dbReference type="SAM" id="MobiDB-lite"/>
    </source>
</evidence>
<keyword evidence="1" id="KW-0175">Coiled coil</keyword>
<evidence type="ECO:0000313" key="4">
    <source>
        <dbReference type="Proteomes" id="UP001470230"/>
    </source>
</evidence>
<organism evidence="3 4">
    <name type="scientific">Tritrichomonas musculus</name>
    <dbReference type="NCBI Taxonomy" id="1915356"/>
    <lineage>
        <taxon>Eukaryota</taxon>
        <taxon>Metamonada</taxon>
        <taxon>Parabasalia</taxon>
        <taxon>Tritrichomonadida</taxon>
        <taxon>Tritrichomonadidae</taxon>
        <taxon>Tritrichomonas</taxon>
    </lineage>
</organism>
<keyword evidence="4" id="KW-1185">Reference proteome</keyword>
<feature type="compositionally biased region" description="Polar residues" evidence="2">
    <location>
        <begin position="451"/>
        <end position="460"/>
    </location>
</feature>
<protein>
    <submittedName>
        <fullName evidence="3">Uncharacterized protein</fullName>
    </submittedName>
</protein>
<dbReference type="EMBL" id="JAPFFF010000037">
    <property type="protein sequence ID" value="KAK8842863.1"/>
    <property type="molecule type" value="Genomic_DNA"/>
</dbReference>
<feature type="compositionally biased region" description="Basic and acidic residues" evidence="2">
    <location>
        <begin position="418"/>
        <end position="434"/>
    </location>
</feature>
<accession>A0ABR2H9H3</accession>
<feature type="region of interest" description="Disordered" evidence="2">
    <location>
        <begin position="1"/>
        <end position="30"/>
    </location>
</feature>
<feature type="compositionally biased region" description="Low complexity" evidence="2">
    <location>
        <begin position="15"/>
        <end position="24"/>
    </location>
</feature>
<feature type="compositionally biased region" description="Basic and acidic residues" evidence="2">
    <location>
        <begin position="257"/>
        <end position="274"/>
    </location>
</feature>
<feature type="compositionally biased region" description="Polar residues" evidence="2">
    <location>
        <begin position="397"/>
        <end position="417"/>
    </location>
</feature>
<gene>
    <name evidence="3" type="ORF">M9Y10_025729</name>
</gene>
<sequence length="752" mass="86096">MRALKRPSKVKSESRSSSTSSTRSAPIPKPKKLQKALNSLSAFLNRFDQVDHTIFETVTNLNSFICDILASTQKHPSRVDYTEFLNTWTKIKTQLSNNIITLNNTQISTLIDEELGKFLNIINQVDQNPPNNQKQQRDSKNVVRVINNVVNSARISSNKKQFDKLKIQMQGLRSDLSHQYEPFFKNSQINKEWKETIIDDSRRSLEKIISFCDIGKELGLTQFPFVDEISILLNELSNEYEIKKDNAKSLIPRHSPLKYERRSTELQQSDEKTPMKALQPNIKRVPYSARSKSEQSSSKISRIPKPKEQTTPDRSLKSKKVRSSLANPIDKEQNFSEQNSETDSSTNDKKSKAVMSARISRNTNAKANSKSNSNPENPNNNKPKPALSRSQKPVRASSISNSSKFSTCYDLNSTNNTTKDENNVNDKTSKKKEMVPLQESPKIQRKENPKNKFSSSQQVTFKKVKMNSEEEESSNSGQNERKYFNLSSIQNNKIGENDDLIENAISNLSLFEKRFVKYIATVGANDSLGYFVNELRATQNSIQNNQKALPQHISKLKNSMDQIEEQIDISKPLFEIEQNLEQALDQISDISNSMTSSVASNAELAEANSISKQFEIIKEQLEKVANDRRNNAESMLTNRIEVEFEKFQNAESTFKNAQENNETLKRLRKENIEMRKELQSHNSNKSKKSENSHKIENYKKIIIEMKAVNQRLSEIQIERKENPEDTNEIDAETEALLEQQNGLIEQLNNFDF</sequence>